<comment type="caution">
    <text evidence="1">The sequence shown here is derived from an EMBL/GenBank/DDBJ whole genome shotgun (WGS) entry which is preliminary data.</text>
</comment>
<keyword evidence="2" id="KW-1185">Reference proteome</keyword>
<dbReference type="Proteomes" id="UP001214441">
    <property type="component" value="Unassembled WGS sequence"/>
</dbReference>
<evidence type="ECO:0008006" key="3">
    <source>
        <dbReference type="Google" id="ProtNLM"/>
    </source>
</evidence>
<protein>
    <recommendedName>
        <fullName evidence="3">DUF676 domain-containing protein</fullName>
    </recommendedName>
</protein>
<name>A0ABT6ZQI1_9ACTN</name>
<dbReference type="SUPFAM" id="SSF53474">
    <property type="entry name" value="alpha/beta-Hydrolases"/>
    <property type="match status" value="1"/>
</dbReference>
<dbReference type="RefSeq" id="WP_274039128.1">
    <property type="nucleotide sequence ID" value="NZ_JANCPR020000004.1"/>
</dbReference>
<dbReference type="EMBL" id="JANCPR020000004">
    <property type="protein sequence ID" value="MDJ1131301.1"/>
    <property type="molecule type" value="Genomic_DNA"/>
</dbReference>
<gene>
    <name evidence="1" type="ORF">NMN56_004895</name>
</gene>
<reference evidence="1 2" key="1">
    <citation type="submission" date="2023-05" db="EMBL/GenBank/DDBJ databases">
        <title>Streptantibioticus silvisoli sp. nov., acidotolerant actinomycetes 1 from pine litter.</title>
        <authorList>
            <person name="Swiecimska M."/>
            <person name="Golinska P."/>
            <person name="Sangal V."/>
            <person name="Wachnowicz B."/>
            <person name="Goodfellow M."/>
        </authorList>
    </citation>
    <scope>NUCLEOTIDE SEQUENCE [LARGE SCALE GENOMIC DNA]</scope>
    <source>
        <strain evidence="1 2">DSM 42109</strain>
    </source>
</reference>
<dbReference type="InterPro" id="IPR029058">
    <property type="entry name" value="AB_hydrolase_fold"/>
</dbReference>
<evidence type="ECO:0000313" key="2">
    <source>
        <dbReference type="Proteomes" id="UP001214441"/>
    </source>
</evidence>
<organism evidence="1 2">
    <name type="scientific">Streptomyces iconiensis</name>
    <dbReference type="NCBI Taxonomy" id="1384038"/>
    <lineage>
        <taxon>Bacteria</taxon>
        <taxon>Bacillati</taxon>
        <taxon>Actinomycetota</taxon>
        <taxon>Actinomycetes</taxon>
        <taxon>Kitasatosporales</taxon>
        <taxon>Streptomycetaceae</taxon>
        <taxon>Streptomyces</taxon>
    </lineage>
</organism>
<sequence length="402" mass="43125">MSAPVVNLLGGLDPRARFAYPEAPEPEETWNLRGGGTAWVYRVPGRPAIERPVILSDGFSSLPSTKNELYYGLEGEGSPKYKFISALHGRGHDLVLLGYEDRTKSILDNAEVAIECIKTALYKQVGEAPLTVGGFSMGGLITRYALAKLERQKMMHRTELYVSYDTPHRGAWLPIGIQKLIPYLLGDSRMLGLVSSPAAKQMMRWHTSTLEGEPDMHKDRKDFLEELARLGDWPMIPKLIGVANGDGQGIGNAIKPGELALSAEGDLSGTRLYTQPPGKGALVAELAKTGADPVSIRTDTVPEIDGAPGGTLNNFDMVAQLLNALGAPATAHHLSTCFVPSGSAVDLVDFDLSTPEADPFADLSTLPVEQSGLHEYLCAPTSAAHTSMTPELGSWIVGQLPG</sequence>
<dbReference type="Gene3D" id="3.40.50.1820">
    <property type="entry name" value="alpha/beta hydrolase"/>
    <property type="match status" value="1"/>
</dbReference>
<evidence type="ECO:0000313" key="1">
    <source>
        <dbReference type="EMBL" id="MDJ1131301.1"/>
    </source>
</evidence>
<accession>A0ABT6ZQI1</accession>
<proteinExistence type="predicted"/>